<dbReference type="Gene3D" id="4.10.365.10">
    <property type="entry name" value="p27"/>
    <property type="match status" value="1"/>
</dbReference>
<dbReference type="InterPro" id="IPR003175">
    <property type="entry name" value="CDI_dom"/>
</dbReference>
<name>S8BRR5_9LAMI</name>
<dbReference type="GO" id="GO:0004861">
    <property type="term" value="F:cyclin-dependent protein serine/threonine kinase inhibitor activity"/>
    <property type="evidence" value="ECO:0007669"/>
    <property type="project" value="InterPro"/>
</dbReference>
<evidence type="ECO:0000256" key="2">
    <source>
        <dbReference type="ARBA" id="ARBA00010274"/>
    </source>
</evidence>
<dbReference type="GO" id="GO:0051726">
    <property type="term" value="P:regulation of cell cycle"/>
    <property type="evidence" value="ECO:0007669"/>
    <property type="project" value="InterPro"/>
</dbReference>
<dbReference type="Pfam" id="PF02234">
    <property type="entry name" value="CDI"/>
    <property type="match status" value="1"/>
</dbReference>
<keyword evidence="3" id="KW-0649">Protein kinase inhibitor</keyword>
<comment type="subcellular location">
    <subcellularLocation>
        <location evidence="1">Nucleus</location>
        <location evidence="1">Nucleoplasm</location>
    </subcellularLocation>
</comment>
<evidence type="ECO:0000313" key="6">
    <source>
        <dbReference type="EMBL" id="EPS57310.1"/>
    </source>
</evidence>
<feature type="domain" description="Cyclin-dependent kinase inhibitor" evidence="5">
    <location>
        <begin position="2"/>
        <end position="43"/>
    </location>
</feature>
<keyword evidence="7" id="KW-1185">Reference proteome</keyword>
<dbReference type="InterPro" id="IPR044898">
    <property type="entry name" value="CDI_dom_sf"/>
</dbReference>
<organism evidence="6 7">
    <name type="scientific">Genlisea aurea</name>
    <dbReference type="NCBI Taxonomy" id="192259"/>
    <lineage>
        <taxon>Eukaryota</taxon>
        <taxon>Viridiplantae</taxon>
        <taxon>Streptophyta</taxon>
        <taxon>Embryophyta</taxon>
        <taxon>Tracheophyta</taxon>
        <taxon>Spermatophyta</taxon>
        <taxon>Magnoliopsida</taxon>
        <taxon>eudicotyledons</taxon>
        <taxon>Gunneridae</taxon>
        <taxon>Pentapetalae</taxon>
        <taxon>asterids</taxon>
        <taxon>lamiids</taxon>
        <taxon>Lamiales</taxon>
        <taxon>Lentibulariaceae</taxon>
        <taxon>Genlisea</taxon>
    </lineage>
</organism>
<dbReference type="Proteomes" id="UP000015453">
    <property type="component" value="Unassembled WGS sequence"/>
</dbReference>
<gene>
    <name evidence="6" type="ORF">M569_17509</name>
</gene>
<dbReference type="InterPro" id="IPR044275">
    <property type="entry name" value="KRP"/>
</dbReference>
<evidence type="ECO:0000313" key="7">
    <source>
        <dbReference type="Proteomes" id="UP000015453"/>
    </source>
</evidence>
<evidence type="ECO:0000259" key="5">
    <source>
        <dbReference type="Pfam" id="PF02234"/>
    </source>
</evidence>
<dbReference type="GO" id="GO:0005654">
    <property type="term" value="C:nucleoplasm"/>
    <property type="evidence" value="ECO:0007669"/>
    <property type="project" value="UniProtKB-SubCell"/>
</dbReference>
<comment type="caution">
    <text evidence="6">The sequence shown here is derived from an EMBL/GenBank/DDBJ whole genome shotgun (WGS) entry which is preliminary data.</text>
</comment>
<reference evidence="6 7" key="1">
    <citation type="journal article" date="2013" name="BMC Genomics">
        <title>The miniature genome of a carnivorous plant Genlisea aurea contains a low number of genes and short non-coding sequences.</title>
        <authorList>
            <person name="Leushkin E.V."/>
            <person name="Sutormin R.A."/>
            <person name="Nabieva E.R."/>
            <person name="Penin A.A."/>
            <person name="Kondrashov A.S."/>
            <person name="Logacheva M.D."/>
        </authorList>
    </citation>
    <scope>NUCLEOTIDE SEQUENCE [LARGE SCALE GENOMIC DNA]</scope>
</reference>
<comment type="similarity">
    <text evidence="2">Belongs to the CDI family. ICK/KRP subfamily.</text>
</comment>
<evidence type="ECO:0000256" key="3">
    <source>
        <dbReference type="ARBA" id="ARBA00023013"/>
    </source>
</evidence>
<keyword evidence="4" id="KW-0131">Cell cycle</keyword>
<protein>
    <recommendedName>
        <fullName evidence="5">Cyclin-dependent kinase inhibitor domain-containing protein</fullName>
    </recommendedName>
</protein>
<evidence type="ECO:0000256" key="4">
    <source>
        <dbReference type="ARBA" id="ARBA00023306"/>
    </source>
</evidence>
<dbReference type="AlphaFoldDB" id="S8BRR5"/>
<accession>S8BRR5</accession>
<evidence type="ECO:0000256" key="1">
    <source>
        <dbReference type="ARBA" id="ARBA00004642"/>
    </source>
</evidence>
<dbReference type="EMBL" id="AUSU01010372">
    <property type="protein sequence ID" value="EPS57310.1"/>
    <property type="molecule type" value="Genomic_DNA"/>
</dbReference>
<proteinExistence type="inferred from homology"/>
<dbReference type="OrthoDB" id="9940972at2759"/>
<sequence length="94" mass="10908">MPTADELEEFFAAAEKELQLQFIHKYNYDIVKDKPVEGGRFEWIKKVVPPSLFLFLAMIIVEEHHEAAAEIDKLPMDLLAHIFSFINSFKDLAQ</sequence>
<dbReference type="PANTHER" id="PTHR46776">
    <property type="entry name" value="CYCLIN-DEPENDENT KINASE INHIBITOR 4-RELATED"/>
    <property type="match status" value="1"/>
</dbReference>